<feature type="domain" description="ANTAR" evidence="3">
    <location>
        <begin position="161"/>
        <end position="222"/>
    </location>
</feature>
<dbReference type="GO" id="GO:0003723">
    <property type="term" value="F:RNA binding"/>
    <property type="evidence" value="ECO:0007669"/>
    <property type="project" value="InterPro"/>
</dbReference>
<dbReference type="Gene3D" id="1.10.10.10">
    <property type="entry name" value="Winged helix-like DNA-binding domain superfamily/Winged helix DNA-binding domain"/>
    <property type="match status" value="1"/>
</dbReference>
<evidence type="ECO:0000256" key="1">
    <source>
        <dbReference type="ARBA" id="ARBA00023015"/>
    </source>
</evidence>
<dbReference type="InterPro" id="IPR029016">
    <property type="entry name" value="GAF-like_dom_sf"/>
</dbReference>
<dbReference type="Gene3D" id="3.30.450.40">
    <property type="match status" value="1"/>
</dbReference>
<dbReference type="SMART" id="SM01012">
    <property type="entry name" value="ANTAR"/>
    <property type="match status" value="1"/>
</dbReference>
<dbReference type="RefSeq" id="WP_150219405.1">
    <property type="nucleotide sequence ID" value="NZ_JBEYSV010000042.1"/>
</dbReference>
<evidence type="ECO:0000313" key="4">
    <source>
        <dbReference type="EMBL" id="QES37170.1"/>
    </source>
</evidence>
<proteinExistence type="predicted"/>
<keyword evidence="1" id="KW-0805">Transcription regulation</keyword>
<dbReference type="OrthoDB" id="7466251at2"/>
<dbReference type="Pfam" id="PF01590">
    <property type="entry name" value="GAF"/>
    <property type="match status" value="1"/>
</dbReference>
<dbReference type="EMBL" id="CP029192">
    <property type="protein sequence ID" value="QES37170.1"/>
    <property type="molecule type" value="Genomic_DNA"/>
</dbReference>
<dbReference type="PROSITE" id="PS50921">
    <property type="entry name" value="ANTAR"/>
    <property type="match status" value="1"/>
</dbReference>
<dbReference type="InterPro" id="IPR036388">
    <property type="entry name" value="WH-like_DNA-bd_sf"/>
</dbReference>
<protein>
    <recommendedName>
        <fullName evidence="3">ANTAR domain-containing protein</fullName>
    </recommendedName>
</protein>
<dbReference type="InterPro" id="IPR003018">
    <property type="entry name" value="GAF"/>
</dbReference>
<keyword evidence="2" id="KW-0804">Transcription</keyword>
<dbReference type="InterPro" id="IPR005561">
    <property type="entry name" value="ANTAR"/>
</dbReference>
<gene>
    <name evidence="4" type="ORF">DEJ48_30525</name>
</gene>
<sequence>MAMGDLAAVLESLRPAPGGWDLVGADAEGCARVLGVDGVAVSVTPGSGLTELLWATPGASRQLEDLQFTLGQGPGPEAASSGAPVLVPDLSAESPDRWPALLPELVAVGIGAVFCLPLRLGKASLGALTLQRARAGPLGKSPLADAWTVTHALTAALVEDGEAWQAFAEAEETSHFYRAAVHQASGMISVQAGVSLAEALMRLRAYAYQQGRPLLEVADDVVARRVRFRHDDGDEPGFVAGGGTEGS</sequence>
<dbReference type="Pfam" id="PF03861">
    <property type="entry name" value="ANTAR"/>
    <property type="match status" value="1"/>
</dbReference>
<dbReference type="Proteomes" id="UP000322927">
    <property type="component" value="Chromosome"/>
</dbReference>
<evidence type="ECO:0000256" key="2">
    <source>
        <dbReference type="ARBA" id="ARBA00023163"/>
    </source>
</evidence>
<dbReference type="SUPFAM" id="SSF55781">
    <property type="entry name" value="GAF domain-like"/>
    <property type="match status" value="1"/>
</dbReference>
<evidence type="ECO:0000259" key="3">
    <source>
        <dbReference type="PROSITE" id="PS50921"/>
    </source>
</evidence>
<accession>A0A5P2C4G2</accession>
<organism evidence="4 5">
    <name type="scientific">Streptomyces venezuelae</name>
    <dbReference type="NCBI Taxonomy" id="54571"/>
    <lineage>
        <taxon>Bacteria</taxon>
        <taxon>Bacillati</taxon>
        <taxon>Actinomycetota</taxon>
        <taxon>Actinomycetes</taxon>
        <taxon>Kitasatosporales</taxon>
        <taxon>Streptomycetaceae</taxon>
        <taxon>Streptomyces</taxon>
    </lineage>
</organism>
<evidence type="ECO:0000313" key="5">
    <source>
        <dbReference type="Proteomes" id="UP000322927"/>
    </source>
</evidence>
<reference evidence="4 5" key="1">
    <citation type="submission" date="2018-05" db="EMBL/GenBank/DDBJ databases">
        <title>Streptomyces venezuelae.</title>
        <authorList>
            <person name="Kim W."/>
            <person name="Lee N."/>
            <person name="Cho B.-K."/>
        </authorList>
    </citation>
    <scope>NUCLEOTIDE SEQUENCE [LARGE SCALE GENOMIC DNA]</scope>
    <source>
        <strain evidence="4 5">ATCC 14584</strain>
    </source>
</reference>
<dbReference type="AlphaFoldDB" id="A0A5P2C4G2"/>
<name>A0A5P2C4G2_STRVZ</name>